<proteinExistence type="predicted"/>
<reference evidence="1" key="1">
    <citation type="submission" date="2018-05" db="EMBL/GenBank/DDBJ databases">
        <authorList>
            <person name="Lanie J.A."/>
            <person name="Ng W.-L."/>
            <person name="Kazmierczak K.M."/>
            <person name="Andrzejewski T.M."/>
            <person name="Davidsen T.M."/>
            <person name="Wayne K.J."/>
            <person name="Tettelin H."/>
            <person name="Glass J.I."/>
            <person name="Rusch D."/>
            <person name="Podicherti R."/>
            <person name="Tsui H.-C.T."/>
            <person name="Winkler M.E."/>
        </authorList>
    </citation>
    <scope>NUCLEOTIDE SEQUENCE</scope>
</reference>
<organism evidence="1">
    <name type="scientific">marine metagenome</name>
    <dbReference type="NCBI Taxonomy" id="408172"/>
    <lineage>
        <taxon>unclassified sequences</taxon>
        <taxon>metagenomes</taxon>
        <taxon>ecological metagenomes</taxon>
    </lineage>
</organism>
<gene>
    <name evidence="1" type="ORF">METZ01_LOCUS55332</name>
</gene>
<dbReference type="EMBL" id="UINC01003009">
    <property type="protein sequence ID" value="SVA02478.1"/>
    <property type="molecule type" value="Genomic_DNA"/>
</dbReference>
<evidence type="ECO:0000313" key="1">
    <source>
        <dbReference type="EMBL" id="SVA02478.1"/>
    </source>
</evidence>
<dbReference type="PROSITE" id="PS51257">
    <property type="entry name" value="PROKAR_LIPOPROTEIN"/>
    <property type="match status" value="1"/>
</dbReference>
<evidence type="ECO:0008006" key="2">
    <source>
        <dbReference type="Google" id="ProtNLM"/>
    </source>
</evidence>
<sequence>MSLRSILILFRLQVLIIFVSSGCTSLQKKIYISHPDSLRKQVNMVCSNIDTSNFIVRDLRVWLNQKDGKEIELKHYNSLLPDGYYFCTRQQRKSSILE</sequence>
<dbReference type="AlphaFoldDB" id="A0A381SGR6"/>
<name>A0A381SGR6_9ZZZZ</name>
<protein>
    <recommendedName>
        <fullName evidence="2">Lipoprotein</fullName>
    </recommendedName>
</protein>
<accession>A0A381SGR6</accession>